<evidence type="ECO:0000256" key="8">
    <source>
        <dbReference type="ARBA" id="ARBA00023326"/>
    </source>
</evidence>
<dbReference type="AlphaFoldDB" id="A0A6I4ILM1"/>
<evidence type="ECO:0000256" key="6">
    <source>
        <dbReference type="ARBA" id="ARBA00023001"/>
    </source>
</evidence>
<evidence type="ECO:0000259" key="9">
    <source>
        <dbReference type="Pfam" id="PF18962"/>
    </source>
</evidence>
<dbReference type="NCBIfam" id="TIGR04183">
    <property type="entry name" value="Por_Secre_tail"/>
    <property type="match status" value="1"/>
</dbReference>
<feature type="domain" description="Secretion system C-terminal sorting" evidence="9">
    <location>
        <begin position="388"/>
        <end position="455"/>
    </location>
</feature>
<dbReference type="EMBL" id="WQLW01000007">
    <property type="protein sequence ID" value="MVO09619.1"/>
    <property type="molecule type" value="Genomic_DNA"/>
</dbReference>
<name>A0A6I4ILM1_9FLAO</name>
<dbReference type="Pfam" id="PF01270">
    <property type="entry name" value="Glyco_hydro_8"/>
    <property type="match status" value="1"/>
</dbReference>
<keyword evidence="6" id="KW-0136">Cellulose degradation</keyword>
<keyword evidence="4" id="KW-0732">Signal</keyword>
<accession>A0A6I4ILM1</accession>
<comment type="catalytic activity">
    <reaction evidence="1">
        <text>Endohydrolysis of (1-&gt;4)-beta-D-glucosidic linkages in cellulose, lichenin and cereal beta-D-glucans.</text>
        <dbReference type="EC" id="3.2.1.4"/>
    </reaction>
</comment>
<dbReference type="Gene3D" id="1.50.10.10">
    <property type="match status" value="1"/>
</dbReference>
<keyword evidence="11" id="KW-1185">Reference proteome</keyword>
<evidence type="ECO:0000256" key="7">
    <source>
        <dbReference type="ARBA" id="ARBA00023295"/>
    </source>
</evidence>
<protein>
    <recommendedName>
        <fullName evidence="3">cellulase</fullName>
        <ecNumber evidence="3">3.2.1.4</ecNumber>
    </recommendedName>
</protein>
<keyword evidence="5" id="KW-0378">Hydrolase</keyword>
<dbReference type="EC" id="3.2.1.4" evidence="3"/>
<comment type="caution">
    <text evidence="10">The sequence shown here is derived from an EMBL/GenBank/DDBJ whole genome shotgun (WGS) entry which is preliminary data.</text>
</comment>
<dbReference type="OrthoDB" id="9803461at2"/>
<dbReference type="Pfam" id="PF18962">
    <property type="entry name" value="Por_Secre_tail"/>
    <property type="match status" value="1"/>
</dbReference>
<comment type="similarity">
    <text evidence="2">Belongs to the glycosyl hydrolase 8 (cellulase D) family.</text>
</comment>
<keyword evidence="7" id="KW-0326">Glycosidase</keyword>
<gene>
    <name evidence="10" type="ORF">GOQ30_10650</name>
</gene>
<dbReference type="InterPro" id="IPR012341">
    <property type="entry name" value="6hp_glycosidase-like_sf"/>
</dbReference>
<evidence type="ECO:0000256" key="3">
    <source>
        <dbReference type="ARBA" id="ARBA00012601"/>
    </source>
</evidence>
<dbReference type="Proteomes" id="UP000431264">
    <property type="component" value="Unassembled WGS sequence"/>
</dbReference>
<reference evidence="11" key="1">
    <citation type="submission" date="2019-05" db="EMBL/GenBank/DDBJ databases">
        <title>Flavobacterium profundi sp. nov., isolated from a deep-sea seamount.</title>
        <authorList>
            <person name="Zhang D.-C."/>
        </authorList>
    </citation>
    <scope>NUCLEOTIDE SEQUENCE [LARGE SCALE GENOMIC DNA]</scope>
    <source>
        <strain evidence="11">TP390</strain>
    </source>
</reference>
<dbReference type="InterPro" id="IPR002037">
    <property type="entry name" value="Glyco_hydro_8"/>
</dbReference>
<evidence type="ECO:0000256" key="2">
    <source>
        <dbReference type="ARBA" id="ARBA00009209"/>
    </source>
</evidence>
<keyword evidence="8" id="KW-0119">Carbohydrate metabolism</keyword>
<evidence type="ECO:0000313" key="11">
    <source>
        <dbReference type="Proteomes" id="UP000431264"/>
    </source>
</evidence>
<evidence type="ECO:0000256" key="5">
    <source>
        <dbReference type="ARBA" id="ARBA00022801"/>
    </source>
</evidence>
<organism evidence="10 11">
    <name type="scientific">Flavobacterium profundi</name>
    <dbReference type="NCBI Taxonomy" id="1774945"/>
    <lineage>
        <taxon>Bacteria</taxon>
        <taxon>Pseudomonadati</taxon>
        <taxon>Bacteroidota</taxon>
        <taxon>Flavobacteriia</taxon>
        <taxon>Flavobacteriales</taxon>
        <taxon>Flavobacteriaceae</taxon>
        <taxon>Flavobacterium</taxon>
    </lineage>
</organism>
<evidence type="ECO:0000313" key="10">
    <source>
        <dbReference type="EMBL" id="MVO09619.1"/>
    </source>
</evidence>
<dbReference type="GO" id="GO:0030245">
    <property type="term" value="P:cellulose catabolic process"/>
    <property type="evidence" value="ECO:0007669"/>
    <property type="project" value="UniProtKB-KW"/>
</dbReference>
<proteinExistence type="inferred from homology"/>
<dbReference type="PRINTS" id="PR00735">
    <property type="entry name" value="GLHYDRLASE8"/>
</dbReference>
<dbReference type="GO" id="GO:0008810">
    <property type="term" value="F:cellulase activity"/>
    <property type="evidence" value="ECO:0007669"/>
    <property type="project" value="UniProtKB-EC"/>
</dbReference>
<evidence type="ECO:0000256" key="4">
    <source>
        <dbReference type="ARBA" id="ARBA00022729"/>
    </source>
</evidence>
<evidence type="ECO:0000256" key="1">
    <source>
        <dbReference type="ARBA" id="ARBA00000966"/>
    </source>
</evidence>
<dbReference type="SUPFAM" id="SSF48208">
    <property type="entry name" value="Six-hairpin glycosidases"/>
    <property type="match status" value="1"/>
</dbReference>
<dbReference type="InterPro" id="IPR026444">
    <property type="entry name" value="Secre_tail"/>
</dbReference>
<dbReference type="InterPro" id="IPR008928">
    <property type="entry name" value="6-hairpin_glycosidase_sf"/>
</dbReference>
<keyword evidence="8" id="KW-0624">Polysaccharide degradation</keyword>
<sequence length="457" mass="49993">MLLSMYWVTAQTQPFPANLTFSNGLMPTNKNDADASSSYTTWKTNFIEACSNGRYRVRFDNPNETVSEGIGYGMLLTAYKADQATFDGLWKYYKDNRNSNGVMNWKIQGCSVSTLGQNGATDAELDAAMALIVADYQWGSLGTINYRSDAETLIAAIKAHEIEANTYVLKPGDMFGGSSLTNPSYFAPAYYKAFGAFTNDTAFWNAVVTNAYAVINANLTQNNAVGGLVSDWCAASGAYSAQSNGYHAQGHTYYYDAARTPWRIAVDYLWYGDTSGKVYAKKCSDFVRVTLGGTANIKDGYNQNGTVTGQYHNATFVGAFACAAMAGEDQAHLDASYTDLKNLNEPNAYFNQTLKTMYQFLLTGNFYLPANATLSNTTFTTNANEVVIYPNPSHGIFTVVATEATQVTVTNMQGKIVLETPIQVGNNLVDMSQQAQGVYCMKITQQGQAIFKKMVLH</sequence>